<proteinExistence type="predicted"/>
<evidence type="ECO:0000313" key="2">
    <source>
        <dbReference type="EMBL" id="GEU47980.1"/>
    </source>
</evidence>
<accession>A0A6L2KGT2</accession>
<dbReference type="PANTHER" id="PTHR47481">
    <property type="match status" value="1"/>
</dbReference>
<comment type="caution">
    <text evidence="2">The sequence shown here is derived from an EMBL/GenBank/DDBJ whole genome shotgun (WGS) entry which is preliminary data.</text>
</comment>
<feature type="non-terminal residue" evidence="2">
    <location>
        <position position="665"/>
    </location>
</feature>
<organism evidence="2">
    <name type="scientific">Tanacetum cinerariifolium</name>
    <name type="common">Dalmatian daisy</name>
    <name type="synonym">Chrysanthemum cinerariifolium</name>
    <dbReference type="NCBI Taxonomy" id="118510"/>
    <lineage>
        <taxon>Eukaryota</taxon>
        <taxon>Viridiplantae</taxon>
        <taxon>Streptophyta</taxon>
        <taxon>Embryophyta</taxon>
        <taxon>Tracheophyta</taxon>
        <taxon>Spermatophyta</taxon>
        <taxon>Magnoliopsida</taxon>
        <taxon>eudicotyledons</taxon>
        <taxon>Gunneridae</taxon>
        <taxon>Pentapetalae</taxon>
        <taxon>asterids</taxon>
        <taxon>campanulids</taxon>
        <taxon>Asterales</taxon>
        <taxon>Asteraceae</taxon>
        <taxon>Asteroideae</taxon>
        <taxon>Anthemideae</taxon>
        <taxon>Anthemidinae</taxon>
        <taxon>Tanacetum</taxon>
    </lineage>
</organism>
<feature type="domain" description="Reverse transcriptase Ty1/copia-type" evidence="1">
    <location>
        <begin position="212"/>
        <end position="267"/>
    </location>
</feature>
<evidence type="ECO:0000259" key="1">
    <source>
        <dbReference type="Pfam" id="PF07727"/>
    </source>
</evidence>
<dbReference type="Pfam" id="PF07727">
    <property type="entry name" value="RVT_2"/>
    <property type="match status" value="1"/>
</dbReference>
<reference evidence="2" key="1">
    <citation type="journal article" date="2019" name="Sci. Rep.">
        <title>Draft genome of Tanacetum cinerariifolium, the natural source of mosquito coil.</title>
        <authorList>
            <person name="Yamashiro T."/>
            <person name="Shiraishi A."/>
            <person name="Satake H."/>
            <person name="Nakayama K."/>
        </authorList>
    </citation>
    <scope>NUCLEOTIDE SEQUENCE</scope>
</reference>
<sequence length="665" mass="75918">MFYLFLCVDRWLVVEDPQTAKEAWDLIALIFNYNKRTALKAELRSLKLGDLSIDAYFRKIESIATILTSLGYPISNDDVFTIAFEGLPDKYDNVFGIIIQRDPISNLKMDPTTGNWYMDTDASSHLNDFVSSLSVIFNLCIYPSVSDGDNYSIPVIDSGHSILPTPHRPLHLNNVLITPNIVKNLIYVRQLVRENHCTTVFDAFGFFVKDFMTRQEFSMTDLGSLTYFLGISITRDSSGMFLCQRKYATEIFDQAHMVNCNLTRTPVDTYFKLGDDDDPVPDPTLYRCLEVQHVCLYMQDPRKPHISALKWILRVCLLLASTIVFMGREPRYYISDNVLESMEDFPGFNTYPWDYESMQPWCVDSFKYFNNLHEPGLRDSVGDVLVEVVKPKHKLMCFGGDNAVEQKPKQVDSNNHSDVHAEDQDSSFQNMDMDANIHSDVHVEEQNSPVMDKEDILAVFDDIKATVHIIDKRKGEVATFCLVKELDLVKDRIAMIEKAWKLRYQESSEDSVQQLCYKQHELGGFKGSVGFDNVLDPSCKDEFDDDNDQEGLVKLVDDLCIEEHISGNVVDAKVVDEKVLDDKVLDEKVLEEKVLDAKVVDEKGQAISRLTATEDQQPPSDHQVQPDADWAIADPYFCPLVMGKDEPFWPANGVNYPIPWTEVDR</sequence>
<gene>
    <name evidence="2" type="ORF">Tci_019958</name>
</gene>
<dbReference type="InterPro" id="IPR013103">
    <property type="entry name" value="RVT_2"/>
</dbReference>
<dbReference type="AlphaFoldDB" id="A0A6L2KGT2"/>
<dbReference type="Pfam" id="PF14223">
    <property type="entry name" value="Retrotran_gag_2"/>
    <property type="match status" value="1"/>
</dbReference>
<dbReference type="PANTHER" id="PTHR47481:SF41">
    <property type="entry name" value="COPIA-LIKE POLYPROTEIN_RETROTRANSPOSON"/>
    <property type="match status" value="1"/>
</dbReference>
<dbReference type="EMBL" id="BKCJ010002354">
    <property type="protein sequence ID" value="GEU47980.1"/>
    <property type="molecule type" value="Genomic_DNA"/>
</dbReference>
<protein>
    <submittedName>
        <fullName evidence="2">Ribonuclease H-like domain-containing protein</fullName>
    </submittedName>
</protein>
<name>A0A6L2KGT2_TANCI</name>